<proteinExistence type="inferred from homology"/>
<protein>
    <recommendedName>
        <fullName evidence="4">Beta-galactosidase</fullName>
        <ecNumber evidence="4">3.2.1.23</ecNumber>
    </recommendedName>
</protein>
<dbReference type="Gene3D" id="2.102.20.10">
    <property type="entry name" value="Beta-galactosidase, domain 2"/>
    <property type="match status" value="1"/>
</dbReference>
<gene>
    <name evidence="9" type="ORF">MKQ68_12815</name>
</gene>
<dbReference type="Pfam" id="PF10435">
    <property type="entry name" value="BetaGal_dom2"/>
    <property type="match status" value="1"/>
</dbReference>
<evidence type="ECO:0000256" key="4">
    <source>
        <dbReference type="RuleBase" id="RU000675"/>
    </source>
</evidence>
<dbReference type="EC" id="3.2.1.23" evidence="4"/>
<dbReference type="InterPro" id="IPR018954">
    <property type="entry name" value="Betagal_dom2"/>
</dbReference>
<dbReference type="Proteomes" id="UP001162741">
    <property type="component" value="Chromosome"/>
</dbReference>
<evidence type="ECO:0000313" key="10">
    <source>
        <dbReference type="Proteomes" id="UP001162741"/>
    </source>
</evidence>
<dbReference type="PRINTS" id="PR00742">
    <property type="entry name" value="GLHYDRLASE35"/>
</dbReference>
<keyword evidence="10" id="KW-1185">Reference proteome</keyword>
<feature type="domain" description="Beta-galactosidase" evidence="8">
    <location>
        <begin position="464"/>
        <end position="610"/>
    </location>
</feature>
<dbReference type="PANTHER" id="PTHR23421">
    <property type="entry name" value="BETA-GALACTOSIDASE RELATED"/>
    <property type="match status" value="1"/>
</dbReference>
<dbReference type="InterPro" id="IPR037110">
    <property type="entry name" value="Betagal_dom2_sf"/>
</dbReference>
<feature type="domain" description="Glycoside hydrolase 35 catalytic" evidence="7">
    <location>
        <begin position="62"/>
        <end position="426"/>
    </location>
</feature>
<feature type="signal peptide" evidence="6">
    <location>
        <begin position="1"/>
        <end position="23"/>
    </location>
</feature>
<dbReference type="SUPFAM" id="SSF51011">
    <property type="entry name" value="Glycosyl hydrolase domain"/>
    <property type="match status" value="1"/>
</dbReference>
<evidence type="ECO:0000256" key="5">
    <source>
        <dbReference type="RuleBase" id="RU003679"/>
    </source>
</evidence>
<evidence type="ECO:0000256" key="6">
    <source>
        <dbReference type="SAM" id="SignalP"/>
    </source>
</evidence>
<evidence type="ECO:0000259" key="7">
    <source>
        <dbReference type="Pfam" id="PF01301"/>
    </source>
</evidence>
<dbReference type="InterPro" id="IPR017853">
    <property type="entry name" value="GH"/>
</dbReference>
<dbReference type="InterPro" id="IPR019801">
    <property type="entry name" value="Glyco_hydro_35_CS"/>
</dbReference>
<dbReference type="PROSITE" id="PS01182">
    <property type="entry name" value="GLYCOSYL_HYDROL_F35"/>
    <property type="match status" value="1"/>
</dbReference>
<evidence type="ECO:0000256" key="2">
    <source>
        <dbReference type="ARBA" id="ARBA00022801"/>
    </source>
</evidence>
<feature type="chain" id="PRO_5047076466" description="Beta-galactosidase" evidence="6">
    <location>
        <begin position="24"/>
        <end position="803"/>
    </location>
</feature>
<dbReference type="InterPro" id="IPR031330">
    <property type="entry name" value="Gly_Hdrlase_35_cat"/>
</dbReference>
<comment type="similarity">
    <text evidence="1 5">Belongs to the glycosyl hydrolase 35 family.</text>
</comment>
<dbReference type="RefSeq" id="WP_264279471.1">
    <property type="nucleotide sequence ID" value="NZ_CP107006.1"/>
</dbReference>
<reference evidence="9" key="1">
    <citation type="submission" date="2022-10" db="EMBL/GenBank/DDBJ databases">
        <title>Chitinophaga sp. nov., isolated from soil.</title>
        <authorList>
            <person name="Jeon C.O."/>
        </authorList>
    </citation>
    <scope>NUCLEOTIDE SEQUENCE</scope>
    <source>
        <strain evidence="9">R8</strain>
    </source>
</reference>
<evidence type="ECO:0000256" key="1">
    <source>
        <dbReference type="ARBA" id="ARBA00009809"/>
    </source>
</evidence>
<evidence type="ECO:0000256" key="3">
    <source>
        <dbReference type="ARBA" id="ARBA00023295"/>
    </source>
</evidence>
<sequence>MILSTFRVLGLPALLAVSLLATGQSYQLDVTQAKTDIRTGHLQLGGSNPKGDSIAVNNFYATLNGKPWIPIAGEFHYSRYPESRWEEAILKMKAGGINVIATYVFWNMHEEQEGQFNWQGNRDLKRFVRLCAQNNMPCIVRIGPFCHGEIRSGGIPDWIMGKALSIRSNDLLYLRYVERLYKEIGGQLHGMLYKEGGPVIGIQIENEYQHSAAPWGLTYPGQPHDFTASERDLSVTQEGVGIAEGNNPYAELGNDHMKVLKQLAVKAGLQVPLYTATGWGNAAIVPNASIPVTAAYAYPFWTEKKDQSPFFLYTDLHKKPDYSPVRYVPQDYPAFASELGSGIMSVYKRRPKAVHQSFDAMINRCLGSSANGIGYYMYHGGSTPQGNGYYFNDEAYGMPKISYDFQAPIGEYGQVREGFHRLKLLHFFVQDFGDRLAPMTTVLPANAATLTPVNVTDLRYAVRSDGQRGFLFVNNFQDDAVSTNKEDIAITLNTREGAIPFPAFSLPSGENTIFPFNFDMNGANLRYATAQLLMKGSGEKSDFFAFFTPEGVKAQFLFGPDVKIKPAKGIRISKTQEGSLVSVTGTEAEFSIIAKGVKTNLLLVPKKKALTSYVVNVSGHKRLLFSPATVLQDRNGKLQFYADNSPEFTATIYPAPKTPLKSAYAKAMGNGMWKFQLPVDSLIVTTKATGSNKLQVQLPATLKKHVADAILTVDYIGDTGMGFLDGKLVTDEFYKGIPWEIGLQQLMPFQKEQALNFYFRPMHKDASYFVDLDGADIPDFGDKKTYLKINRVSIRPIYYVEAE</sequence>
<accession>A0ABY6IUE1</accession>
<evidence type="ECO:0000259" key="8">
    <source>
        <dbReference type="Pfam" id="PF10435"/>
    </source>
</evidence>
<dbReference type="GO" id="GO:0004565">
    <property type="term" value="F:beta-galactosidase activity"/>
    <property type="evidence" value="ECO:0007669"/>
    <property type="project" value="UniProtKB-EC"/>
</dbReference>
<evidence type="ECO:0000313" key="9">
    <source>
        <dbReference type="EMBL" id="UYQ90975.1"/>
    </source>
</evidence>
<keyword evidence="6" id="KW-0732">Signal</keyword>
<keyword evidence="2 4" id="KW-0378">Hydrolase</keyword>
<dbReference type="InterPro" id="IPR001944">
    <property type="entry name" value="Glycoside_Hdrlase_35"/>
</dbReference>
<dbReference type="Gene3D" id="3.20.20.80">
    <property type="entry name" value="Glycosidases"/>
    <property type="match status" value="1"/>
</dbReference>
<dbReference type="Pfam" id="PF01301">
    <property type="entry name" value="Glyco_hydro_35"/>
    <property type="match status" value="1"/>
</dbReference>
<comment type="catalytic activity">
    <reaction evidence="4">
        <text>Hydrolysis of terminal non-reducing beta-D-galactose residues in beta-D-galactosides.</text>
        <dbReference type="EC" id="3.2.1.23"/>
    </reaction>
</comment>
<dbReference type="SUPFAM" id="SSF51445">
    <property type="entry name" value="(Trans)glycosidases"/>
    <property type="match status" value="1"/>
</dbReference>
<organism evidence="9 10">
    <name type="scientific">Chitinophaga horti</name>
    <dbReference type="NCBI Taxonomy" id="2920382"/>
    <lineage>
        <taxon>Bacteria</taxon>
        <taxon>Pseudomonadati</taxon>
        <taxon>Bacteroidota</taxon>
        <taxon>Chitinophagia</taxon>
        <taxon>Chitinophagales</taxon>
        <taxon>Chitinophagaceae</taxon>
        <taxon>Chitinophaga</taxon>
    </lineage>
</organism>
<name>A0ABY6IUE1_9BACT</name>
<keyword evidence="3 4" id="KW-0326">Glycosidase</keyword>
<dbReference type="EMBL" id="CP107006">
    <property type="protein sequence ID" value="UYQ90975.1"/>
    <property type="molecule type" value="Genomic_DNA"/>
</dbReference>